<dbReference type="InterPro" id="IPR001841">
    <property type="entry name" value="Znf_RING"/>
</dbReference>
<keyword evidence="3" id="KW-0862">Zinc</keyword>
<reference evidence="6 7" key="1">
    <citation type="journal article" date="2018" name="Nat. Genet.">
        <title>The Rosa genome provides new insights in the design of modern roses.</title>
        <authorList>
            <person name="Bendahmane M."/>
        </authorList>
    </citation>
    <scope>NUCLEOTIDE SEQUENCE [LARGE SCALE GENOMIC DNA]</scope>
    <source>
        <strain evidence="7">cv. Old Blush</strain>
    </source>
</reference>
<accession>A0A2P6PCD7</accession>
<sequence length="112" mass="12246">MPFCITAEVGQSGGLDSSTDLDALFTRISSTVEGSTVLDKFMANSFVAKKNSDKCTLCMEDFDGTSTLIRTPCSHAFHKSCVVRWLVMDKNTCPLCRSQLLDCLHPTTISLC</sequence>
<dbReference type="Gene3D" id="3.30.40.10">
    <property type="entry name" value="Zinc/RING finger domain, C3HC4 (zinc finger)"/>
    <property type="match status" value="1"/>
</dbReference>
<gene>
    <name evidence="6" type="ORF">RchiOBHm_Chr7g0218811</name>
</gene>
<evidence type="ECO:0000256" key="4">
    <source>
        <dbReference type="PROSITE-ProRule" id="PRU00175"/>
    </source>
</evidence>
<dbReference type="InterPro" id="IPR013083">
    <property type="entry name" value="Znf_RING/FYVE/PHD"/>
</dbReference>
<evidence type="ECO:0000256" key="3">
    <source>
        <dbReference type="ARBA" id="ARBA00022833"/>
    </source>
</evidence>
<dbReference type="InterPro" id="IPR051834">
    <property type="entry name" value="RING_finger_E3_ligase"/>
</dbReference>
<feature type="domain" description="RING-type" evidence="5">
    <location>
        <begin position="55"/>
        <end position="97"/>
    </location>
</feature>
<keyword evidence="2 4" id="KW-0863">Zinc-finger</keyword>
<evidence type="ECO:0000313" key="6">
    <source>
        <dbReference type="EMBL" id="PRQ19588.1"/>
    </source>
</evidence>
<dbReference type="Proteomes" id="UP000238479">
    <property type="component" value="Chromosome 7"/>
</dbReference>
<dbReference type="GO" id="GO:0008270">
    <property type="term" value="F:zinc ion binding"/>
    <property type="evidence" value="ECO:0007669"/>
    <property type="project" value="UniProtKB-KW"/>
</dbReference>
<protein>
    <submittedName>
        <fullName evidence="6">Putative transcription factor C2H2 family</fullName>
    </submittedName>
</protein>
<dbReference type="PROSITE" id="PS50089">
    <property type="entry name" value="ZF_RING_2"/>
    <property type="match status" value="1"/>
</dbReference>
<evidence type="ECO:0000256" key="1">
    <source>
        <dbReference type="ARBA" id="ARBA00022723"/>
    </source>
</evidence>
<dbReference type="EMBL" id="PDCK01000045">
    <property type="protein sequence ID" value="PRQ19588.1"/>
    <property type="molecule type" value="Genomic_DNA"/>
</dbReference>
<dbReference type="GO" id="GO:0006511">
    <property type="term" value="P:ubiquitin-dependent protein catabolic process"/>
    <property type="evidence" value="ECO:0007669"/>
    <property type="project" value="TreeGrafter"/>
</dbReference>
<keyword evidence="7" id="KW-1185">Reference proteome</keyword>
<dbReference type="Gramene" id="PRQ19588">
    <property type="protein sequence ID" value="PRQ19588"/>
    <property type="gene ID" value="RchiOBHm_Chr7g0218811"/>
</dbReference>
<dbReference type="SUPFAM" id="SSF57850">
    <property type="entry name" value="RING/U-box"/>
    <property type="match status" value="1"/>
</dbReference>
<evidence type="ECO:0000313" key="7">
    <source>
        <dbReference type="Proteomes" id="UP000238479"/>
    </source>
</evidence>
<evidence type="ECO:0000256" key="2">
    <source>
        <dbReference type="ARBA" id="ARBA00022771"/>
    </source>
</evidence>
<proteinExistence type="predicted"/>
<dbReference type="CDD" id="cd16448">
    <property type="entry name" value="RING-H2"/>
    <property type="match status" value="1"/>
</dbReference>
<name>A0A2P6PCD7_ROSCH</name>
<dbReference type="GO" id="GO:0061630">
    <property type="term" value="F:ubiquitin protein ligase activity"/>
    <property type="evidence" value="ECO:0007669"/>
    <property type="project" value="TreeGrafter"/>
</dbReference>
<dbReference type="PANTHER" id="PTHR45931">
    <property type="entry name" value="SI:CH211-59O9.10"/>
    <property type="match status" value="1"/>
</dbReference>
<dbReference type="PANTHER" id="PTHR45931:SF16">
    <property type="entry name" value="RING_U-BOX SUPERFAMILY PROTEIN"/>
    <property type="match status" value="1"/>
</dbReference>
<dbReference type="GO" id="GO:0005634">
    <property type="term" value="C:nucleus"/>
    <property type="evidence" value="ECO:0007669"/>
    <property type="project" value="TreeGrafter"/>
</dbReference>
<keyword evidence="1" id="KW-0479">Metal-binding</keyword>
<dbReference type="AlphaFoldDB" id="A0A2P6PCD7"/>
<comment type="caution">
    <text evidence="6">The sequence shown here is derived from an EMBL/GenBank/DDBJ whole genome shotgun (WGS) entry which is preliminary data.</text>
</comment>
<evidence type="ECO:0000259" key="5">
    <source>
        <dbReference type="PROSITE" id="PS50089"/>
    </source>
</evidence>
<dbReference type="Pfam" id="PF13639">
    <property type="entry name" value="zf-RING_2"/>
    <property type="match status" value="1"/>
</dbReference>
<dbReference type="SMART" id="SM00184">
    <property type="entry name" value="RING"/>
    <property type="match status" value="1"/>
</dbReference>
<organism evidence="6 7">
    <name type="scientific">Rosa chinensis</name>
    <name type="common">China rose</name>
    <dbReference type="NCBI Taxonomy" id="74649"/>
    <lineage>
        <taxon>Eukaryota</taxon>
        <taxon>Viridiplantae</taxon>
        <taxon>Streptophyta</taxon>
        <taxon>Embryophyta</taxon>
        <taxon>Tracheophyta</taxon>
        <taxon>Spermatophyta</taxon>
        <taxon>Magnoliopsida</taxon>
        <taxon>eudicotyledons</taxon>
        <taxon>Gunneridae</taxon>
        <taxon>Pentapetalae</taxon>
        <taxon>rosids</taxon>
        <taxon>fabids</taxon>
        <taxon>Rosales</taxon>
        <taxon>Rosaceae</taxon>
        <taxon>Rosoideae</taxon>
        <taxon>Rosoideae incertae sedis</taxon>
        <taxon>Rosa</taxon>
    </lineage>
</organism>